<protein>
    <submittedName>
        <fullName evidence="1">Uncharacterized protein</fullName>
    </submittedName>
</protein>
<evidence type="ECO:0000313" key="1">
    <source>
        <dbReference type="EMBL" id="PRH81514.1"/>
    </source>
</evidence>
<dbReference type="EMBL" id="PVLF01000022">
    <property type="protein sequence ID" value="PRH81514.1"/>
    <property type="molecule type" value="Genomic_DNA"/>
</dbReference>
<organism evidence="1 2">
    <name type="scientific">Arenimonas caeni</name>
    <dbReference type="NCBI Taxonomy" id="2058085"/>
    <lineage>
        <taxon>Bacteria</taxon>
        <taxon>Pseudomonadati</taxon>
        <taxon>Pseudomonadota</taxon>
        <taxon>Gammaproteobacteria</taxon>
        <taxon>Lysobacterales</taxon>
        <taxon>Lysobacteraceae</taxon>
        <taxon>Arenimonas</taxon>
    </lineage>
</organism>
<proteinExistence type="predicted"/>
<dbReference type="Proteomes" id="UP000241736">
    <property type="component" value="Unassembled WGS sequence"/>
</dbReference>
<evidence type="ECO:0000313" key="2">
    <source>
        <dbReference type="Proteomes" id="UP000241736"/>
    </source>
</evidence>
<reference evidence="1 2" key="1">
    <citation type="submission" date="2018-03" db="EMBL/GenBank/DDBJ databases">
        <title>Arenimonas caeni sp. nov., isolated from activated sludge.</title>
        <authorList>
            <person name="Liu H."/>
        </authorList>
    </citation>
    <scope>NUCLEOTIDE SEQUENCE [LARGE SCALE GENOMIC DNA]</scope>
    <source>
        <strain evidence="2">z29</strain>
    </source>
</reference>
<name>A0A2P6M681_9GAMM</name>
<gene>
    <name evidence="1" type="ORF">C6N40_11900</name>
</gene>
<dbReference type="AlphaFoldDB" id="A0A2P6M681"/>
<comment type="caution">
    <text evidence="1">The sequence shown here is derived from an EMBL/GenBank/DDBJ whole genome shotgun (WGS) entry which is preliminary data.</text>
</comment>
<sequence>MALSPFRDRLMRGYACTRLLDRQADSLRARMADLAGDSSAAPDVLDNIRAIRETLDRAEAIARQLEIEQRRPISAD</sequence>
<accession>A0A2P6M681</accession>
<keyword evidence="2" id="KW-1185">Reference proteome</keyword>
<dbReference type="OrthoDB" id="9871083at2"/>